<feature type="modified residue" description="4-aspartylphosphate" evidence="8">
    <location>
        <position position="55"/>
    </location>
</feature>
<name>A0A268EV11_9BACL</name>
<gene>
    <name evidence="11" type="ORF">CHH67_11350</name>
</gene>
<evidence type="ECO:0000259" key="10">
    <source>
        <dbReference type="PROSITE" id="PS50110"/>
    </source>
</evidence>
<comment type="caution">
    <text evidence="11">The sequence shown here is derived from an EMBL/GenBank/DDBJ whole genome shotgun (WGS) entry which is preliminary data.</text>
</comment>
<dbReference type="PANTHER" id="PTHR42713:SF3">
    <property type="entry name" value="TRANSCRIPTIONAL REGULATORY PROTEIN HPTR"/>
    <property type="match status" value="1"/>
</dbReference>
<dbReference type="InterPro" id="IPR020449">
    <property type="entry name" value="Tscrpt_reg_AraC-type_HTH"/>
</dbReference>
<protein>
    <recommendedName>
        <fullName evidence="13">Response regulator</fullName>
    </recommendedName>
</protein>
<dbReference type="PRINTS" id="PR00032">
    <property type="entry name" value="HTHARAC"/>
</dbReference>
<dbReference type="InterPro" id="IPR051552">
    <property type="entry name" value="HptR"/>
</dbReference>
<dbReference type="InterPro" id="IPR011006">
    <property type="entry name" value="CheY-like_superfamily"/>
</dbReference>
<dbReference type="GO" id="GO:0005737">
    <property type="term" value="C:cytoplasm"/>
    <property type="evidence" value="ECO:0007669"/>
    <property type="project" value="UniProtKB-SubCell"/>
</dbReference>
<evidence type="ECO:0000256" key="7">
    <source>
        <dbReference type="ARBA" id="ARBA00023163"/>
    </source>
</evidence>
<feature type="domain" description="HTH araC/xylS-type" evidence="9">
    <location>
        <begin position="312"/>
        <end position="410"/>
    </location>
</feature>
<dbReference type="Gene3D" id="3.40.50.2300">
    <property type="match status" value="1"/>
</dbReference>
<feature type="domain" description="Response regulatory" evidence="10">
    <location>
        <begin position="3"/>
        <end position="120"/>
    </location>
</feature>
<evidence type="ECO:0000256" key="8">
    <source>
        <dbReference type="PROSITE-ProRule" id="PRU00169"/>
    </source>
</evidence>
<dbReference type="CDD" id="cd17536">
    <property type="entry name" value="REC_YesN-like"/>
    <property type="match status" value="1"/>
</dbReference>
<dbReference type="InterPro" id="IPR009057">
    <property type="entry name" value="Homeodomain-like_sf"/>
</dbReference>
<keyword evidence="5" id="KW-0805">Transcription regulation</keyword>
<dbReference type="SUPFAM" id="SSF46689">
    <property type="entry name" value="Homeodomain-like"/>
    <property type="match status" value="2"/>
</dbReference>
<dbReference type="SMART" id="SM00448">
    <property type="entry name" value="REC"/>
    <property type="match status" value="1"/>
</dbReference>
<keyword evidence="7" id="KW-0804">Transcription</keyword>
<dbReference type="PROSITE" id="PS00041">
    <property type="entry name" value="HTH_ARAC_FAMILY_1"/>
    <property type="match status" value="1"/>
</dbReference>
<dbReference type="EMBL" id="NPBY01000033">
    <property type="protein sequence ID" value="PAD76959.1"/>
    <property type="molecule type" value="Genomic_DNA"/>
</dbReference>
<dbReference type="Pfam" id="PF00072">
    <property type="entry name" value="Response_reg"/>
    <property type="match status" value="1"/>
</dbReference>
<evidence type="ECO:0000313" key="12">
    <source>
        <dbReference type="Proteomes" id="UP000215596"/>
    </source>
</evidence>
<dbReference type="Pfam" id="PF12833">
    <property type="entry name" value="HTH_18"/>
    <property type="match status" value="1"/>
</dbReference>
<reference evidence="11 12" key="1">
    <citation type="submission" date="2017-07" db="EMBL/GenBank/DDBJ databases">
        <title>Isolation and whole genome analysis of endospore-forming bacteria from heroin.</title>
        <authorList>
            <person name="Kalinowski J."/>
            <person name="Ahrens B."/>
            <person name="Al-Dilaimi A."/>
            <person name="Winkler A."/>
            <person name="Wibberg D."/>
            <person name="Schleenbecker U."/>
            <person name="Ruckert C."/>
            <person name="Wolfel R."/>
            <person name="Grass G."/>
        </authorList>
    </citation>
    <scope>NUCLEOTIDE SEQUENCE [LARGE SCALE GENOMIC DNA]</scope>
    <source>
        <strain evidence="11 12">7537-G1</strain>
    </source>
</reference>
<evidence type="ECO:0000256" key="2">
    <source>
        <dbReference type="ARBA" id="ARBA00022490"/>
    </source>
</evidence>
<organism evidence="11 12">
    <name type="scientific">Paenibacillus campinasensis</name>
    <dbReference type="NCBI Taxonomy" id="66347"/>
    <lineage>
        <taxon>Bacteria</taxon>
        <taxon>Bacillati</taxon>
        <taxon>Bacillota</taxon>
        <taxon>Bacilli</taxon>
        <taxon>Bacillales</taxon>
        <taxon>Paenibacillaceae</taxon>
        <taxon>Paenibacillus</taxon>
    </lineage>
</organism>
<dbReference type="PANTHER" id="PTHR42713">
    <property type="entry name" value="HISTIDINE KINASE-RELATED"/>
    <property type="match status" value="1"/>
</dbReference>
<evidence type="ECO:0000256" key="4">
    <source>
        <dbReference type="ARBA" id="ARBA00023012"/>
    </source>
</evidence>
<accession>A0A268EV11</accession>
<dbReference type="InterPro" id="IPR018062">
    <property type="entry name" value="HTH_AraC-typ_CS"/>
</dbReference>
<keyword evidence="4" id="KW-0902">Two-component regulatory system</keyword>
<dbReference type="PROSITE" id="PS01124">
    <property type="entry name" value="HTH_ARAC_FAMILY_2"/>
    <property type="match status" value="1"/>
</dbReference>
<dbReference type="InterPro" id="IPR018060">
    <property type="entry name" value="HTH_AraC"/>
</dbReference>
<evidence type="ECO:0000256" key="5">
    <source>
        <dbReference type="ARBA" id="ARBA00023015"/>
    </source>
</evidence>
<dbReference type="GO" id="GO:0003700">
    <property type="term" value="F:DNA-binding transcription factor activity"/>
    <property type="evidence" value="ECO:0007669"/>
    <property type="project" value="InterPro"/>
</dbReference>
<evidence type="ECO:0000256" key="6">
    <source>
        <dbReference type="ARBA" id="ARBA00023125"/>
    </source>
</evidence>
<evidence type="ECO:0000256" key="1">
    <source>
        <dbReference type="ARBA" id="ARBA00004496"/>
    </source>
</evidence>
<dbReference type="Gene3D" id="1.10.10.60">
    <property type="entry name" value="Homeodomain-like"/>
    <property type="match status" value="2"/>
</dbReference>
<dbReference type="RefSeq" id="WP_095265298.1">
    <property type="nucleotide sequence ID" value="NZ_NPBY01000033.1"/>
</dbReference>
<dbReference type="Proteomes" id="UP000215596">
    <property type="component" value="Unassembled WGS sequence"/>
</dbReference>
<evidence type="ECO:0008006" key="13">
    <source>
        <dbReference type="Google" id="ProtNLM"/>
    </source>
</evidence>
<evidence type="ECO:0000259" key="9">
    <source>
        <dbReference type="PROSITE" id="PS01124"/>
    </source>
</evidence>
<dbReference type="PROSITE" id="PS50110">
    <property type="entry name" value="RESPONSE_REGULATORY"/>
    <property type="match status" value="1"/>
</dbReference>
<proteinExistence type="predicted"/>
<keyword evidence="2" id="KW-0963">Cytoplasm</keyword>
<dbReference type="InterPro" id="IPR001789">
    <property type="entry name" value="Sig_transdc_resp-reg_receiver"/>
</dbReference>
<evidence type="ECO:0000313" key="11">
    <source>
        <dbReference type="EMBL" id="PAD76959.1"/>
    </source>
</evidence>
<evidence type="ECO:0000256" key="3">
    <source>
        <dbReference type="ARBA" id="ARBA00022553"/>
    </source>
</evidence>
<dbReference type="Pfam" id="PF17853">
    <property type="entry name" value="GGDEF_2"/>
    <property type="match status" value="1"/>
</dbReference>
<dbReference type="GO" id="GO:0000160">
    <property type="term" value="P:phosphorelay signal transduction system"/>
    <property type="evidence" value="ECO:0007669"/>
    <property type="project" value="UniProtKB-KW"/>
</dbReference>
<keyword evidence="3 8" id="KW-0597">Phosphoprotein</keyword>
<sequence>MFKVLIADDEWMIREGLKQTIDWESLGCELVGEAADGELALQAIRQHEPDILISDIRMPGIDGLGMASAAKALYPELKIIFLTGFDDFAYAQQAIKLNASDFVLKPTDPDALMQAIQKVCKEISSQRQRSIAMEQLLSWKKDGEPLIVQKLLYDHLLGDQEGDSVRKLTGWLFPKGRTMPVRVVVAKVGLSTDAKSVVDGLWLQLRSQMCRYAIGGHMLRMNEGHAAWLLSGTDEAVGLLQAGLPGIRGGDVCFGVSAVHETLEQLGQAYKEALQAIKQIAGHEKQDRPVVSVYGELEHMDHHAIHLAEGFRQVELYIHNHYHEDISLQGLAAMFHMSEAHFSRLFRKRTGVSFVEYVTRLRMEQAKRLLEDEHVRVYEVSQAVGYQDSRYFSQIFRKYTGETPSEYHKKTEK</sequence>
<dbReference type="OrthoDB" id="342399at2"/>
<comment type="subcellular location">
    <subcellularLocation>
        <location evidence="1">Cytoplasm</location>
    </subcellularLocation>
</comment>
<dbReference type="InterPro" id="IPR041522">
    <property type="entry name" value="CdaR_GGDEF"/>
</dbReference>
<dbReference type="AlphaFoldDB" id="A0A268EV11"/>
<keyword evidence="6" id="KW-0238">DNA-binding</keyword>
<dbReference type="GO" id="GO:0043565">
    <property type="term" value="F:sequence-specific DNA binding"/>
    <property type="evidence" value="ECO:0007669"/>
    <property type="project" value="InterPro"/>
</dbReference>
<dbReference type="SMART" id="SM00342">
    <property type="entry name" value="HTH_ARAC"/>
    <property type="match status" value="1"/>
</dbReference>
<dbReference type="SUPFAM" id="SSF52172">
    <property type="entry name" value="CheY-like"/>
    <property type="match status" value="1"/>
</dbReference>